<evidence type="ECO:0000313" key="5">
    <source>
        <dbReference type="Proteomes" id="UP000032336"/>
    </source>
</evidence>
<dbReference type="Proteomes" id="UP000032336">
    <property type="component" value="Unassembled WGS sequence"/>
</dbReference>
<organism evidence="4 5">
    <name type="scientific">Ferrimicrobium acidiphilum DSM 19497</name>
    <dbReference type="NCBI Taxonomy" id="1121877"/>
    <lineage>
        <taxon>Bacteria</taxon>
        <taxon>Bacillati</taxon>
        <taxon>Actinomycetota</taxon>
        <taxon>Acidimicrobiia</taxon>
        <taxon>Acidimicrobiales</taxon>
        <taxon>Acidimicrobiaceae</taxon>
        <taxon>Ferrimicrobium</taxon>
    </lineage>
</organism>
<protein>
    <submittedName>
        <fullName evidence="4">Sulfate/thiosulfate import ATP-binding protein CysA</fullName>
        <ecNumber evidence="4">3.6.3.25</ecNumber>
    </submittedName>
</protein>
<feature type="domain" description="ABC transporter" evidence="3">
    <location>
        <begin position="2"/>
        <end position="231"/>
    </location>
</feature>
<dbReference type="Gene3D" id="3.40.50.300">
    <property type="entry name" value="P-loop containing nucleotide triphosphate hydrolases"/>
    <property type="match status" value="1"/>
</dbReference>
<dbReference type="RefSeq" id="WP_052566570.1">
    <property type="nucleotide sequence ID" value="NZ_JQKF01000072.1"/>
</dbReference>
<dbReference type="Pfam" id="PF00005">
    <property type="entry name" value="ABC_tran"/>
    <property type="match status" value="1"/>
</dbReference>
<dbReference type="EMBL" id="JXUW01000049">
    <property type="protein sequence ID" value="KJE75319.1"/>
    <property type="molecule type" value="Genomic_DNA"/>
</dbReference>
<accession>A0A0D8FQU2</accession>
<dbReference type="InterPro" id="IPR027417">
    <property type="entry name" value="P-loop_NTPase"/>
</dbReference>
<dbReference type="GO" id="GO:0016887">
    <property type="term" value="F:ATP hydrolysis activity"/>
    <property type="evidence" value="ECO:0007669"/>
    <property type="project" value="InterPro"/>
</dbReference>
<dbReference type="STRING" id="1121877.FEAC_29520"/>
<dbReference type="InterPro" id="IPR003593">
    <property type="entry name" value="AAA+_ATPase"/>
</dbReference>
<evidence type="ECO:0000256" key="1">
    <source>
        <dbReference type="ARBA" id="ARBA00022741"/>
    </source>
</evidence>
<dbReference type="PANTHER" id="PTHR43514:SF4">
    <property type="entry name" value="ABC TRANSPORTER I FAMILY MEMBER 10"/>
    <property type="match status" value="1"/>
</dbReference>
<dbReference type="PROSITE" id="PS50893">
    <property type="entry name" value="ABC_TRANSPORTER_2"/>
    <property type="match status" value="1"/>
</dbReference>
<evidence type="ECO:0000259" key="3">
    <source>
        <dbReference type="PROSITE" id="PS50893"/>
    </source>
</evidence>
<dbReference type="GO" id="GO:0005524">
    <property type="term" value="F:ATP binding"/>
    <property type="evidence" value="ECO:0007669"/>
    <property type="project" value="UniProtKB-KW"/>
</dbReference>
<dbReference type="SMART" id="SM00382">
    <property type="entry name" value="AAA"/>
    <property type="match status" value="1"/>
</dbReference>
<dbReference type="PANTHER" id="PTHR43514">
    <property type="entry name" value="ABC TRANSPORTER I FAMILY MEMBER 10"/>
    <property type="match status" value="1"/>
</dbReference>
<dbReference type="AlphaFoldDB" id="A0A0D8FQU2"/>
<sequence>MLSADFLIDRRDGGVELSFCVPPGRRLGIFGPSGAGKTTALDVVAGLAIPRYGHVSLAGRPLTNVAKGRTIFVPPNERQIGLIGQRPTLFPHLSVRENLLYGKGIKSFDLLVPMIERLELMDLLTSQPRQLSGGEVQRVSIARTLARENQALLLDEPFQGLDDRLRAELILLLDELLSSLQIPVVIVAHELELVSHFADDIIVVENGRALGFGEVPTLLKEPPSVRLASILGFTHFVPIDSLRRIGIHPARMLAGAEPTRGYVFPVSILSTRDVGGAVLYRLQLADQQLVVSFADDRLSHGGDPKVTVLDPPVFGKDDECQGSWLGMASTVEGEVDEGR</sequence>
<keyword evidence="5" id="KW-1185">Reference proteome</keyword>
<dbReference type="EC" id="3.6.3.25" evidence="4"/>
<keyword evidence="2 4" id="KW-0067">ATP-binding</keyword>
<dbReference type="InterPro" id="IPR050334">
    <property type="entry name" value="Molybdenum_import_ModC"/>
</dbReference>
<evidence type="ECO:0000256" key="2">
    <source>
        <dbReference type="ARBA" id="ARBA00022840"/>
    </source>
</evidence>
<comment type="caution">
    <text evidence="4">The sequence shown here is derived from an EMBL/GenBank/DDBJ whole genome shotgun (WGS) entry which is preliminary data.</text>
</comment>
<gene>
    <name evidence="4" type="primary">cysA2</name>
    <name evidence="4" type="ORF">FEAC_29520</name>
</gene>
<keyword evidence="1" id="KW-0547">Nucleotide-binding</keyword>
<dbReference type="InterPro" id="IPR003439">
    <property type="entry name" value="ABC_transporter-like_ATP-bd"/>
</dbReference>
<keyword evidence="4" id="KW-0378">Hydrolase</keyword>
<dbReference type="eggNOG" id="COG4148">
    <property type="taxonomic scope" value="Bacteria"/>
</dbReference>
<dbReference type="SUPFAM" id="SSF52540">
    <property type="entry name" value="P-loop containing nucleoside triphosphate hydrolases"/>
    <property type="match status" value="1"/>
</dbReference>
<dbReference type="GeneID" id="78373910"/>
<name>A0A0D8FQU2_9ACTN</name>
<evidence type="ECO:0000313" key="4">
    <source>
        <dbReference type="EMBL" id="KJE75319.1"/>
    </source>
</evidence>
<proteinExistence type="predicted"/>
<reference evidence="4 5" key="1">
    <citation type="submission" date="2015-01" db="EMBL/GenBank/DDBJ databases">
        <title>Draft genome of the acidophilic iron oxidizer Ferrimicrobium acidiphilum strain T23.</title>
        <authorList>
            <person name="Poehlein A."/>
            <person name="Eisen S."/>
            <person name="Schloemann M."/>
            <person name="Johnson B.D."/>
            <person name="Daniel R."/>
            <person name="Muehling M."/>
        </authorList>
    </citation>
    <scope>NUCLEOTIDE SEQUENCE [LARGE SCALE GENOMIC DNA]</scope>
    <source>
        <strain evidence="4 5">T23</strain>
    </source>
</reference>